<keyword evidence="2" id="KW-1185">Reference proteome</keyword>
<gene>
    <name evidence="1" type="ORF">QBC40DRAFT_279630</name>
</gene>
<organism evidence="1 2">
    <name type="scientific">Triangularia verruculosa</name>
    <dbReference type="NCBI Taxonomy" id="2587418"/>
    <lineage>
        <taxon>Eukaryota</taxon>
        <taxon>Fungi</taxon>
        <taxon>Dikarya</taxon>
        <taxon>Ascomycota</taxon>
        <taxon>Pezizomycotina</taxon>
        <taxon>Sordariomycetes</taxon>
        <taxon>Sordariomycetidae</taxon>
        <taxon>Sordariales</taxon>
        <taxon>Podosporaceae</taxon>
        <taxon>Triangularia</taxon>
    </lineage>
</organism>
<evidence type="ECO:0000313" key="2">
    <source>
        <dbReference type="Proteomes" id="UP001303160"/>
    </source>
</evidence>
<dbReference type="Proteomes" id="UP001303160">
    <property type="component" value="Unassembled WGS sequence"/>
</dbReference>
<sequence>MKSFRLAICPLPPPTLQNIIVEAAKRRWIASCTTGSRRHPYHMLSFLSIHRRPSPLRSLSVLLILLVAVPACIALAESRTASSPSSPDKILPDSIIFGFDLGQSYGTSVARFENGTTISLAKIPGTANYVNLMEDLVAQPPTPYWLSHFGEVGRWLGLFRSLRRSLGLAPTKDSRILADMIVALKTASEIALQTQVKAVAVTAPWIAAWDNRMPYDSVVKDALSLAGLELWDNPWEEAGHYLGEIGAALASEERWICRRNWCALHWVEVEGEATEGGPLFLVSLTNRSLYTSFQLNQCYFFNSWDNHLASINPRYGLDQASQTESPSKFWNELRLHLLSLYKTHKAGELQREGRLSQLPLTILVMGEAAETPEFLDVVHDVARDIQQLCASEPQAVGCKENKAVGGVELLILGDRTYGPARGAAFWLSTRMSPEYCEELYAAEGILRQSDMMKESHLEL</sequence>
<evidence type="ECO:0000313" key="1">
    <source>
        <dbReference type="EMBL" id="KAK4200587.1"/>
    </source>
</evidence>
<protein>
    <submittedName>
        <fullName evidence="1">Uncharacterized protein</fullName>
    </submittedName>
</protein>
<dbReference type="AlphaFoldDB" id="A0AAN7AW16"/>
<proteinExistence type="predicted"/>
<accession>A0AAN7AW16</accession>
<comment type="caution">
    <text evidence="1">The sequence shown here is derived from an EMBL/GenBank/DDBJ whole genome shotgun (WGS) entry which is preliminary data.</text>
</comment>
<dbReference type="EMBL" id="MU863917">
    <property type="protein sequence ID" value="KAK4200587.1"/>
    <property type="molecule type" value="Genomic_DNA"/>
</dbReference>
<name>A0AAN7AW16_9PEZI</name>
<reference evidence="1" key="2">
    <citation type="submission" date="2023-05" db="EMBL/GenBank/DDBJ databases">
        <authorList>
            <consortium name="Lawrence Berkeley National Laboratory"/>
            <person name="Steindorff A."/>
            <person name="Hensen N."/>
            <person name="Bonometti L."/>
            <person name="Westerberg I."/>
            <person name="Brannstrom I.O."/>
            <person name="Guillou S."/>
            <person name="Cros-Aarteil S."/>
            <person name="Calhoun S."/>
            <person name="Haridas S."/>
            <person name="Kuo A."/>
            <person name="Mondo S."/>
            <person name="Pangilinan J."/>
            <person name="Riley R."/>
            <person name="Labutti K."/>
            <person name="Andreopoulos B."/>
            <person name="Lipzen A."/>
            <person name="Chen C."/>
            <person name="Yanf M."/>
            <person name="Daum C."/>
            <person name="Ng V."/>
            <person name="Clum A."/>
            <person name="Ohm R."/>
            <person name="Martin F."/>
            <person name="Silar P."/>
            <person name="Natvig D."/>
            <person name="Lalanne C."/>
            <person name="Gautier V."/>
            <person name="Ament-Velasquez S.L."/>
            <person name="Kruys A."/>
            <person name="Hutchinson M.I."/>
            <person name="Powell A.J."/>
            <person name="Barry K."/>
            <person name="Miller A.N."/>
            <person name="Grigoriev I.V."/>
            <person name="Debuchy R."/>
            <person name="Gladieux P."/>
            <person name="Thoren M.H."/>
            <person name="Johannesson H."/>
        </authorList>
    </citation>
    <scope>NUCLEOTIDE SEQUENCE</scope>
    <source>
        <strain evidence="1">CBS 315.58</strain>
    </source>
</reference>
<reference evidence="1" key="1">
    <citation type="journal article" date="2023" name="Mol. Phylogenet. Evol.">
        <title>Genome-scale phylogeny and comparative genomics of the fungal order Sordariales.</title>
        <authorList>
            <person name="Hensen N."/>
            <person name="Bonometti L."/>
            <person name="Westerberg I."/>
            <person name="Brannstrom I.O."/>
            <person name="Guillou S."/>
            <person name="Cros-Aarteil S."/>
            <person name="Calhoun S."/>
            <person name="Haridas S."/>
            <person name="Kuo A."/>
            <person name="Mondo S."/>
            <person name="Pangilinan J."/>
            <person name="Riley R."/>
            <person name="LaButti K."/>
            <person name="Andreopoulos B."/>
            <person name="Lipzen A."/>
            <person name="Chen C."/>
            <person name="Yan M."/>
            <person name="Daum C."/>
            <person name="Ng V."/>
            <person name="Clum A."/>
            <person name="Steindorff A."/>
            <person name="Ohm R.A."/>
            <person name="Martin F."/>
            <person name="Silar P."/>
            <person name="Natvig D.O."/>
            <person name="Lalanne C."/>
            <person name="Gautier V."/>
            <person name="Ament-Velasquez S.L."/>
            <person name="Kruys A."/>
            <person name="Hutchinson M.I."/>
            <person name="Powell A.J."/>
            <person name="Barry K."/>
            <person name="Miller A.N."/>
            <person name="Grigoriev I.V."/>
            <person name="Debuchy R."/>
            <person name="Gladieux P."/>
            <person name="Hiltunen Thoren M."/>
            <person name="Johannesson H."/>
        </authorList>
    </citation>
    <scope>NUCLEOTIDE SEQUENCE</scope>
    <source>
        <strain evidence="1">CBS 315.58</strain>
    </source>
</reference>